<dbReference type="KEGG" id="ngv:CDO52_22105"/>
<keyword evidence="10" id="KW-1185">Reference proteome</keyword>
<dbReference type="EMBL" id="CP022753">
    <property type="protein sequence ID" value="ASU85125.1"/>
    <property type="molecule type" value="Genomic_DNA"/>
</dbReference>
<evidence type="ECO:0000256" key="7">
    <source>
        <dbReference type="ARBA" id="ARBA00023136"/>
    </source>
</evidence>
<keyword evidence="6 8" id="KW-1133">Transmembrane helix</keyword>
<keyword evidence="7 8" id="KW-0472">Membrane</keyword>
<evidence type="ECO:0000256" key="6">
    <source>
        <dbReference type="ARBA" id="ARBA00022989"/>
    </source>
</evidence>
<organism evidence="9 10">
    <name type="scientific">Nocardiopsis gilva YIM 90087</name>
    <dbReference type="NCBI Taxonomy" id="1235441"/>
    <lineage>
        <taxon>Bacteria</taxon>
        <taxon>Bacillati</taxon>
        <taxon>Actinomycetota</taxon>
        <taxon>Actinomycetes</taxon>
        <taxon>Streptosporangiales</taxon>
        <taxon>Nocardiopsidaceae</taxon>
        <taxon>Nocardiopsis</taxon>
    </lineage>
</organism>
<feature type="transmembrane region" description="Helical" evidence="8">
    <location>
        <begin position="35"/>
        <end position="53"/>
    </location>
</feature>
<feature type="transmembrane region" description="Helical" evidence="8">
    <location>
        <begin position="65"/>
        <end position="85"/>
    </location>
</feature>
<evidence type="ECO:0000313" key="10">
    <source>
        <dbReference type="Proteomes" id="UP000215005"/>
    </source>
</evidence>
<evidence type="ECO:0000256" key="8">
    <source>
        <dbReference type="SAM" id="Phobius"/>
    </source>
</evidence>
<comment type="subcellular location">
    <subcellularLocation>
        <location evidence="1">Cell membrane</location>
        <topology evidence="1">Multi-pass membrane protein</topology>
    </subcellularLocation>
</comment>
<evidence type="ECO:0000256" key="1">
    <source>
        <dbReference type="ARBA" id="ARBA00004651"/>
    </source>
</evidence>
<dbReference type="Pfam" id="PF01758">
    <property type="entry name" value="SBF"/>
    <property type="match status" value="1"/>
</dbReference>
<name>A0A223SAI0_9ACTN</name>
<dbReference type="InterPro" id="IPR002657">
    <property type="entry name" value="BilAc:Na_symport/Acr3"/>
</dbReference>
<keyword evidence="4" id="KW-1003">Cell membrane</keyword>
<feature type="transmembrane region" description="Helical" evidence="8">
    <location>
        <begin position="193"/>
        <end position="216"/>
    </location>
</feature>
<feature type="transmembrane region" description="Helical" evidence="8">
    <location>
        <begin position="158"/>
        <end position="181"/>
    </location>
</feature>
<dbReference type="InterPro" id="IPR004706">
    <property type="entry name" value="Arsenical-R_Acr3"/>
</dbReference>
<reference evidence="9 10" key="1">
    <citation type="submission" date="2017-08" db="EMBL/GenBank/DDBJ databases">
        <title>The complete genome sequence of Nocardiopsis gilva YIM 90087.</title>
        <authorList>
            <person name="Yin M."/>
            <person name="Tang S."/>
        </authorList>
    </citation>
    <scope>NUCLEOTIDE SEQUENCE [LARGE SCALE GENOMIC DNA]</scope>
    <source>
        <strain evidence="9 10">YIM 90087</strain>
    </source>
</reference>
<evidence type="ECO:0000313" key="9">
    <source>
        <dbReference type="EMBL" id="ASU85125.1"/>
    </source>
</evidence>
<feature type="transmembrane region" description="Helical" evidence="8">
    <location>
        <begin position="97"/>
        <end position="117"/>
    </location>
</feature>
<accession>A0A223SAI0</accession>
<dbReference type="GO" id="GO:0015105">
    <property type="term" value="F:arsenite transmembrane transporter activity"/>
    <property type="evidence" value="ECO:0007669"/>
    <property type="project" value="TreeGrafter"/>
</dbReference>
<dbReference type="Gene3D" id="1.20.1530.20">
    <property type="match status" value="1"/>
</dbReference>
<dbReference type="AlphaFoldDB" id="A0A223SAI0"/>
<evidence type="ECO:0000256" key="5">
    <source>
        <dbReference type="ARBA" id="ARBA00022692"/>
    </source>
</evidence>
<feature type="transmembrane region" description="Helical" evidence="8">
    <location>
        <begin position="124"/>
        <end position="146"/>
    </location>
</feature>
<dbReference type="GO" id="GO:0015104">
    <property type="term" value="F:antimonite transmembrane transporter activity"/>
    <property type="evidence" value="ECO:0007669"/>
    <property type="project" value="TreeGrafter"/>
</dbReference>
<dbReference type="GO" id="GO:0005886">
    <property type="term" value="C:plasma membrane"/>
    <property type="evidence" value="ECO:0007669"/>
    <property type="project" value="UniProtKB-SubCell"/>
</dbReference>
<gene>
    <name evidence="9" type="ORF">CDO52_22105</name>
</gene>
<keyword evidence="3" id="KW-0813">Transport</keyword>
<dbReference type="OrthoDB" id="3254016at2"/>
<protein>
    <submittedName>
        <fullName evidence="9">Arsenite transporter</fullName>
    </submittedName>
</protein>
<evidence type="ECO:0000256" key="4">
    <source>
        <dbReference type="ARBA" id="ARBA00022475"/>
    </source>
</evidence>
<dbReference type="PANTHER" id="PTHR43057:SF1">
    <property type="entry name" value="ARSENICAL-RESISTANCE PROTEIN 3"/>
    <property type="match status" value="1"/>
</dbReference>
<feature type="transmembrane region" description="Helical" evidence="8">
    <location>
        <begin position="228"/>
        <end position="249"/>
    </location>
</feature>
<dbReference type="Proteomes" id="UP000215005">
    <property type="component" value="Chromosome"/>
</dbReference>
<dbReference type="InterPro" id="IPR038770">
    <property type="entry name" value="Na+/solute_symporter_sf"/>
</dbReference>
<evidence type="ECO:0000256" key="2">
    <source>
        <dbReference type="ARBA" id="ARBA00010110"/>
    </source>
</evidence>
<evidence type="ECO:0000256" key="3">
    <source>
        <dbReference type="ARBA" id="ARBA00022448"/>
    </source>
</evidence>
<proteinExistence type="inferred from homology"/>
<dbReference type="GO" id="GO:0015297">
    <property type="term" value="F:antiporter activity"/>
    <property type="evidence" value="ECO:0007669"/>
    <property type="project" value="InterPro"/>
</dbReference>
<keyword evidence="5 8" id="KW-0812">Transmembrane</keyword>
<dbReference type="RefSeq" id="WP_017620397.1">
    <property type="nucleotide sequence ID" value="NZ_ANBG01000313.1"/>
</dbReference>
<comment type="similarity">
    <text evidence="2">Belongs to the arsenical resistance-3 (ACR3) (TC 2.A.59) family.</text>
</comment>
<sequence>MSIWERAQSVMVAACAAVGLIVGTALPVGEVAQYVVLPALMLMLVAVFAQVDAAQVGAARRARTVVAASLVLNFVWTPALAWALGAGLLGSAPDLRIGLLLLLVTPCTDWYLVFTGLARGHLGIAAAVLPINLVLQLLLLPVYVLLLGGQAAMVDAGTLAEAVLLVLVVPLLAAVILRWAAARFRGAAWRDTVLVGAASRVVLPLLYVAVLAMFAWQARTVIEHGTDLLAMLPPLALFFVVAPLVAVGTARLLRLRPDERVTLTMTTVARNSPIALAIAVAAFPDRPLIAVALVAGPLLELPVLVVLSQIVRVPGESGTAPRADR</sequence>
<dbReference type="PANTHER" id="PTHR43057">
    <property type="entry name" value="ARSENITE EFFLUX TRANSPORTER"/>
    <property type="match status" value="1"/>
</dbReference>